<evidence type="ECO:0000313" key="2">
    <source>
        <dbReference type="EMBL" id="MBC3832455.1"/>
    </source>
</evidence>
<dbReference type="Proteomes" id="UP000643610">
    <property type="component" value="Unassembled WGS sequence"/>
</dbReference>
<accession>A0ABR6XSH0</accession>
<organism evidence="2 3">
    <name type="scientific">Undibacterium amnicola</name>
    <dbReference type="NCBI Taxonomy" id="1834038"/>
    <lineage>
        <taxon>Bacteria</taxon>
        <taxon>Pseudomonadati</taxon>
        <taxon>Pseudomonadota</taxon>
        <taxon>Betaproteobacteria</taxon>
        <taxon>Burkholderiales</taxon>
        <taxon>Oxalobacteraceae</taxon>
        <taxon>Undibacterium</taxon>
    </lineage>
</organism>
<comment type="caution">
    <text evidence="2">The sequence shown here is derived from an EMBL/GenBank/DDBJ whole genome shotgun (WGS) entry which is preliminary data.</text>
</comment>
<evidence type="ECO:0000256" key="1">
    <source>
        <dbReference type="SAM" id="Phobius"/>
    </source>
</evidence>
<feature type="transmembrane region" description="Helical" evidence="1">
    <location>
        <begin position="26"/>
        <end position="46"/>
    </location>
</feature>
<keyword evidence="1" id="KW-0812">Transmembrane</keyword>
<name>A0ABR6XSH0_9BURK</name>
<proteinExistence type="predicted"/>
<keyword evidence="1" id="KW-0472">Membrane</keyword>
<sequence length="231" mass="25967">MYFQQIQMYCSSNVTPIKNLMQRHRFHQYLTFLLILLVHIAIILIWQRSASSSNKITNNDKVLLLLALPQQKPTTEVAQQRTLVKAKPRSTITSANKKPIIQAERITTKTQTPVPISEPDTLSVPAPTAPALQKNIRELSLSLKDDFLKQEKNFRPDIKSSSEKMKKFSNTLAGMAQSQTEGVVIEKKFAYDGRPVSKVKTPFGTYCVRHPKAGEKLELSPPPLPVSCGQL</sequence>
<reference evidence="2 3" key="1">
    <citation type="submission" date="2020-08" db="EMBL/GenBank/DDBJ databases">
        <title>Novel species isolated from subtropical streams in China.</title>
        <authorList>
            <person name="Lu H."/>
        </authorList>
    </citation>
    <scope>NUCLEOTIDE SEQUENCE [LARGE SCALE GENOMIC DNA]</scope>
    <source>
        <strain evidence="2 3">KCTC 52442</strain>
    </source>
</reference>
<dbReference type="RefSeq" id="WP_186891500.1">
    <property type="nucleotide sequence ID" value="NZ_JACOFU010000005.1"/>
</dbReference>
<keyword evidence="3" id="KW-1185">Reference proteome</keyword>
<dbReference type="EMBL" id="JACOFU010000005">
    <property type="protein sequence ID" value="MBC3832455.1"/>
    <property type="molecule type" value="Genomic_DNA"/>
</dbReference>
<keyword evidence="1" id="KW-1133">Transmembrane helix</keyword>
<protein>
    <submittedName>
        <fullName evidence="2">Uncharacterized protein</fullName>
    </submittedName>
</protein>
<evidence type="ECO:0000313" key="3">
    <source>
        <dbReference type="Proteomes" id="UP000643610"/>
    </source>
</evidence>
<gene>
    <name evidence="2" type="ORF">H8K33_13190</name>
</gene>